<accession>A0A7X9DL02</accession>
<dbReference type="NCBIfam" id="TIGR00088">
    <property type="entry name" value="trmD"/>
    <property type="match status" value="1"/>
</dbReference>
<comment type="subunit">
    <text evidence="4 15 17">Homodimer.</text>
</comment>
<protein>
    <recommendedName>
        <fullName evidence="6 15">tRNA (guanine-N(1)-)-methyltransferase</fullName>
        <ecNumber evidence="5 15">2.1.1.228</ecNumber>
    </recommendedName>
    <alternativeName>
        <fullName evidence="12 15">M1G-methyltransferase</fullName>
    </alternativeName>
    <alternativeName>
        <fullName evidence="13 15">tRNA [GM37] methyltransferase</fullName>
    </alternativeName>
</protein>
<evidence type="ECO:0000313" key="19">
    <source>
        <dbReference type="EMBL" id="NMB70351.1"/>
    </source>
</evidence>
<dbReference type="SUPFAM" id="SSF75217">
    <property type="entry name" value="alpha/beta knot"/>
    <property type="match status" value="1"/>
</dbReference>
<comment type="caution">
    <text evidence="19">The sequence shown here is derived from an EMBL/GenBank/DDBJ whole genome shotgun (WGS) entry which is preliminary data.</text>
</comment>
<dbReference type="Gene3D" id="3.40.1280.10">
    <property type="match status" value="1"/>
</dbReference>
<comment type="similarity">
    <text evidence="3 15 17">Belongs to the RNA methyltransferase TrmD family.</text>
</comment>
<dbReference type="NCBIfam" id="NF000648">
    <property type="entry name" value="PRK00026.1"/>
    <property type="match status" value="1"/>
</dbReference>
<dbReference type="InterPro" id="IPR029028">
    <property type="entry name" value="Alpha/beta_knot_MTases"/>
</dbReference>
<dbReference type="GO" id="GO:0052906">
    <property type="term" value="F:tRNA (guanine(37)-N1)-methyltransferase activity"/>
    <property type="evidence" value="ECO:0007669"/>
    <property type="project" value="UniProtKB-UniRule"/>
</dbReference>
<reference evidence="19 20" key="1">
    <citation type="journal article" date="2020" name="Biotechnol. Biofuels">
        <title>New insights from the biogas microbiome by comprehensive genome-resolved metagenomics of nearly 1600 species originating from multiple anaerobic digesters.</title>
        <authorList>
            <person name="Campanaro S."/>
            <person name="Treu L."/>
            <person name="Rodriguez-R L.M."/>
            <person name="Kovalovszki A."/>
            <person name="Ziels R.M."/>
            <person name="Maus I."/>
            <person name="Zhu X."/>
            <person name="Kougias P.G."/>
            <person name="Basile A."/>
            <person name="Luo G."/>
            <person name="Schluter A."/>
            <person name="Konstantinidis K.T."/>
            <person name="Angelidaki I."/>
        </authorList>
    </citation>
    <scope>NUCLEOTIDE SEQUENCE [LARGE SCALE GENOMIC DNA]</scope>
    <source>
        <strain evidence="19">AS27yjCOA_165</strain>
    </source>
</reference>
<evidence type="ECO:0000256" key="14">
    <source>
        <dbReference type="ARBA" id="ARBA00047783"/>
    </source>
</evidence>
<dbReference type="PANTHER" id="PTHR46417">
    <property type="entry name" value="TRNA (GUANINE-N(1)-)-METHYLTRANSFERASE"/>
    <property type="match status" value="1"/>
</dbReference>
<dbReference type="EMBL" id="JAAZNL010000050">
    <property type="protein sequence ID" value="NMB70351.1"/>
    <property type="molecule type" value="Genomic_DNA"/>
</dbReference>
<evidence type="ECO:0000256" key="7">
    <source>
        <dbReference type="ARBA" id="ARBA00022490"/>
    </source>
</evidence>
<sequence>MLKFDIISVLPQLLYPHFDHLPFKRALLKNLIEINVVNLRDFALDSYGTVDDKPYGGGVGMILMLEPIYNAIISIYPEMAKYGLDNFLTEFVKKYPKDRIILLDPKGMRYVQSKAQQLTVCEHITFICGRYEGVDERVSKYLVTDSISVGDYVLAGGELPALTIMESVTRLIPGALEKEEAVQVESFSGDKKELEYPQYTRPEEFKGAKVPQILLSGHHKNIENWRKEQQKEQTIK</sequence>
<evidence type="ECO:0000256" key="3">
    <source>
        <dbReference type="ARBA" id="ARBA00007630"/>
    </source>
</evidence>
<evidence type="ECO:0000259" key="18">
    <source>
        <dbReference type="Pfam" id="PF01746"/>
    </source>
</evidence>
<evidence type="ECO:0000313" key="20">
    <source>
        <dbReference type="Proteomes" id="UP000526033"/>
    </source>
</evidence>
<dbReference type="PANTHER" id="PTHR46417:SF1">
    <property type="entry name" value="TRNA (GUANINE-N(1)-)-METHYLTRANSFERASE"/>
    <property type="match status" value="1"/>
</dbReference>
<evidence type="ECO:0000256" key="6">
    <source>
        <dbReference type="ARBA" id="ARBA00014679"/>
    </source>
</evidence>
<organism evidence="19 20">
    <name type="scientific">candidate division WWE3 bacterium</name>
    <dbReference type="NCBI Taxonomy" id="2053526"/>
    <lineage>
        <taxon>Bacteria</taxon>
        <taxon>Katanobacteria</taxon>
    </lineage>
</organism>
<feature type="domain" description="tRNA methyltransferase TRMD/TRM10-type" evidence="18">
    <location>
        <begin position="2"/>
        <end position="235"/>
    </location>
</feature>
<name>A0A7X9DL02_UNCKA</name>
<keyword evidence="11 15" id="KW-0819">tRNA processing</keyword>
<proteinExistence type="inferred from homology"/>
<evidence type="ECO:0000256" key="5">
    <source>
        <dbReference type="ARBA" id="ARBA00012807"/>
    </source>
</evidence>
<dbReference type="AlphaFoldDB" id="A0A7X9DL02"/>
<dbReference type="GO" id="GO:0005829">
    <property type="term" value="C:cytosol"/>
    <property type="evidence" value="ECO:0007669"/>
    <property type="project" value="TreeGrafter"/>
</dbReference>
<feature type="binding site" evidence="15 16">
    <location>
        <begin position="149"/>
        <end position="154"/>
    </location>
    <ligand>
        <name>S-adenosyl-L-methionine</name>
        <dbReference type="ChEBI" id="CHEBI:59789"/>
    </ligand>
</feature>
<dbReference type="HAMAP" id="MF_00605">
    <property type="entry name" value="TrmD"/>
    <property type="match status" value="1"/>
</dbReference>
<dbReference type="InterPro" id="IPR002649">
    <property type="entry name" value="tRNA_m1G_MeTrfase_TrmD"/>
</dbReference>
<dbReference type="GO" id="GO:0002939">
    <property type="term" value="P:tRNA N1-guanine methylation"/>
    <property type="evidence" value="ECO:0007669"/>
    <property type="project" value="TreeGrafter"/>
</dbReference>
<keyword evidence="7 15" id="KW-0963">Cytoplasm</keyword>
<dbReference type="InterPro" id="IPR029026">
    <property type="entry name" value="tRNA_m1G_MTases_N"/>
</dbReference>
<dbReference type="PIRSF" id="PIRSF000386">
    <property type="entry name" value="tRNA_mtase"/>
    <property type="match status" value="1"/>
</dbReference>
<comment type="subcellular location">
    <subcellularLocation>
        <location evidence="2 15 17">Cytoplasm</location>
    </subcellularLocation>
</comment>
<dbReference type="InterPro" id="IPR016009">
    <property type="entry name" value="tRNA_MeTrfase_TRMD/TRM10"/>
</dbReference>
<keyword evidence="8 15" id="KW-0489">Methyltransferase</keyword>
<comment type="catalytic activity">
    <reaction evidence="14 15 17">
        <text>guanosine(37) in tRNA + S-adenosyl-L-methionine = N(1)-methylguanosine(37) in tRNA + S-adenosyl-L-homocysteine + H(+)</text>
        <dbReference type="Rhea" id="RHEA:36899"/>
        <dbReference type="Rhea" id="RHEA-COMP:10145"/>
        <dbReference type="Rhea" id="RHEA-COMP:10147"/>
        <dbReference type="ChEBI" id="CHEBI:15378"/>
        <dbReference type="ChEBI" id="CHEBI:57856"/>
        <dbReference type="ChEBI" id="CHEBI:59789"/>
        <dbReference type="ChEBI" id="CHEBI:73542"/>
        <dbReference type="ChEBI" id="CHEBI:74269"/>
        <dbReference type="EC" id="2.1.1.228"/>
    </reaction>
</comment>
<comment type="function">
    <text evidence="1 15 17">Specifically methylates guanosine-37 in various tRNAs.</text>
</comment>
<evidence type="ECO:0000256" key="17">
    <source>
        <dbReference type="RuleBase" id="RU003464"/>
    </source>
</evidence>
<evidence type="ECO:0000256" key="9">
    <source>
        <dbReference type="ARBA" id="ARBA00022679"/>
    </source>
</evidence>
<dbReference type="EC" id="2.1.1.228" evidence="5 15"/>
<dbReference type="Pfam" id="PF01746">
    <property type="entry name" value="tRNA_m1G_MT"/>
    <property type="match status" value="1"/>
</dbReference>
<evidence type="ECO:0000256" key="12">
    <source>
        <dbReference type="ARBA" id="ARBA00029736"/>
    </source>
</evidence>
<dbReference type="Gene3D" id="1.10.1270.20">
    <property type="entry name" value="tRNA(m1g37)methyltransferase, domain 2"/>
    <property type="match status" value="1"/>
</dbReference>
<gene>
    <name evidence="15 19" type="primary">trmD</name>
    <name evidence="19" type="ORF">GYA27_04085</name>
</gene>
<evidence type="ECO:0000256" key="8">
    <source>
        <dbReference type="ARBA" id="ARBA00022603"/>
    </source>
</evidence>
<evidence type="ECO:0000256" key="16">
    <source>
        <dbReference type="PIRSR" id="PIRSR000386-1"/>
    </source>
</evidence>
<evidence type="ECO:0000256" key="11">
    <source>
        <dbReference type="ARBA" id="ARBA00022694"/>
    </source>
</evidence>
<evidence type="ECO:0000256" key="13">
    <source>
        <dbReference type="ARBA" id="ARBA00033392"/>
    </source>
</evidence>
<keyword evidence="9 15" id="KW-0808">Transferase</keyword>
<evidence type="ECO:0000256" key="4">
    <source>
        <dbReference type="ARBA" id="ARBA00011738"/>
    </source>
</evidence>
<evidence type="ECO:0000256" key="15">
    <source>
        <dbReference type="HAMAP-Rule" id="MF_00605"/>
    </source>
</evidence>
<evidence type="ECO:0000256" key="1">
    <source>
        <dbReference type="ARBA" id="ARBA00002634"/>
    </source>
</evidence>
<dbReference type="InterPro" id="IPR023148">
    <property type="entry name" value="tRNA_m1G_MeTrfase_C_sf"/>
</dbReference>
<feature type="binding site" evidence="15 16">
    <location>
        <position position="129"/>
    </location>
    <ligand>
        <name>S-adenosyl-L-methionine</name>
        <dbReference type="ChEBI" id="CHEBI:59789"/>
    </ligand>
</feature>
<evidence type="ECO:0000256" key="10">
    <source>
        <dbReference type="ARBA" id="ARBA00022691"/>
    </source>
</evidence>
<keyword evidence="10 15" id="KW-0949">S-adenosyl-L-methionine</keyword>
<dbReference type="CDD" id="cd18080">
    <property type="entry name" value="TrmD-like"/>
    <property type="match status" value="1"/>
</dbReference>
<dbReference type="Proteomes" id="UP000526033">
    <property type="component" value="Unassembled WGS sequence"/>
</dbReference>
<evidence type="ECO:0000256" key="2">
    <source>
        <dbReference type="ARBA" id="ARBA00004496"/>
    </source>
</evidence>